<evidence type="ECO:0000256" key="2">
    <source>
        <dbReference type="ARBA" id="ARBA00022679"/>
    </source>
</evidence>
<evidence type="ECO:0000313" key="6">
    <source>
        <dbReference type="Proteomes" id="UP000288215"/>
    </source>
</evidence>
<dbReference type="PROSITE" id="PS00815">
    <property type="entry name" value="AIPM_HOMOCIT_SYNTH_1"/>
    <property type="match status" value="1"/>
</dbReference>
<dbReference type="InterPro" id="IPR013785">
    <property type="entry name" value="Aldolase_TIM"/>
</dbReference>
<reference evidence="5 6" key="1">
    <citation type="submission" date="2018-12" db="EMBL/GenBank/DDBJ databases">
        <title>The complete genome of the methanogenic archaea of the candidate phylum Verstraetearchaeota, obtained from the metagenome of underground thermal water.</title>
        <authorList>
            <person name="Kadnikov V.V."/>
            <person name="Mardanov A.V."/>
            <person name="Beletsky A.V."/>
            <person name="Karnachuk O.V."/>
            <person name="Ravin N.V."/>
        </authorList>
    </citation>
    <scope>NUCLEOTIDE SEQUENCE [LARGE SCALE GENOMIC DNA]</scope>
    <source>
        <strain evidence="5">Ch88</strain>
    </source>
</reference>
<dbReference type="Proteomes" id="UP000288215">
    <property type="component" value="Unassembled WGS sequence"/>
</dbReference>
<protein>
    <submittedName>
        <fullName evidence="5">(R)-citramalate synthase</fullName>
    </submittedName>
</protein>
<comment type="similarity">
    <text evidence="1 3">Belongs to the alpha-IPM synthase/homocitrate synthase family.</text>
</comment>
<feature type="domain" description="Pyruvate carboxyltransferase" evidence="4">
    <location>
        <begin position="31"/>
        <end position="281"/>
    </location>
</feature>
<dbReference type="PROSITE" id="PS00816">
    <property type="entry name" value="AIPM_HOMOCIT_SYNTH_2"/>
    <property type="match status" value="1"/>
</dbReference>
<dbReference type="GO" id="GO:0046912">
    <property type="term" value="F:acyltransferase activity, acyl groups converted into alkyl on transfer"/>
    <property type="evidence" value="ECO:0007669"/>
    <property type="project" value="InterPro"/>
</dbReference>
<dbReference type="GO" id="GO:0019752">
    <property type="term" value="P:carboxylic acid metabolic process"/>
    <property type="evidence" value="ECO:0007669"/>
    <property type="project" value="InterPro"/>
</dbReference>
<dbReference type="PROSITE" id="PS50991">
    <property type="entry name" value="PYR_CT"/>
    <property type="match status" value="1"/>
</dbReference>
<dbReference type="InterPro" id="IPR002034">
    <property type="entry name" value="AIPM/Hcit_synth_CS"/>
</dbReference>
<dbReference type="InterPro" id="IPR000891">
    <property type="entry name" value="PYR_CT"/>
</dbReference>
<evidence type="ECO:0000256" key="1">
    <source>
        <dbReference type="ARBA" id="ARBA00006154"/>
    </source>
</evidence>
<keyword evidence="2 3" id="KW-0808">Transferase</keyword>
<evidence type="ECO:0000259" key="4">
    <source>
        <dbReference type="PROSITE" id="PS50991"/>
    </source>
</evidence>
<dbReference type="SUPFAM" id="SSF51569">
    <property type="entry name" value="Aldolase"/>
    <property type="match status" value="1"/>
</dbReference>
<comment type="caution">
    <text evidence="5">The sequence shown here is derived from an EMBL/GenBank/DDBJ whole genome shotgun (WGS) entry which is preliminary data.</text>
</comment>
<dbReference type="Pfam" id="PF00682">
    <property type="entry name" value="HMGL-like"/>
    <property type="match status" value="1"/>
</dbReference>
<dbReference type="PANTHER" id="PTHR42880:SF1">
    <property type="entry name" value="ISOPROPYLMALATE_HOMOCITRATE_CITRAMALATE SYNTHASE FAMILY PROTEIN"/>
    <property type="match status" value="1"/>
</dbReference>
<organism evidence="5 6">
    <name type="scientific">Methanosuratincola subterraneus</name>
    <dbReference type="NCBI Taxonomy" id="2593994"/>
    <lineage>
        <taxon>Archaea</taxon>
        <taxon>Thermoproteota</taxon>
        <taxon>Methanosuratincolia</taxon>
        <taxon>Candidatus Methanomethylicales</taxon>
        <taxon>Candidatus Methanomethylicaceae</taxon>
        <taxon>Candidatus Methanosuratincola (ex Vanwonterghem et al. 2016)</taxon>
    </lineage>
</organism>
<dbReference type="Gene3D" id="1.10.238.260">
    <property type="match status" value="1"/>
</dbReference>
<dbReference type="PANTHER" id="PTHR42880">
    <property type="entry name" value="HOMOCITRATE SYNTHASE"/>
    <property type="match status" value="1"/>
</dbReference>
<dbReference type="AlphaFoldDB" id="A0A444L871"/>
<accession>A0A444L871</accession>
<gene>
    <name evidence="5" type="ORF">Metus_0519</name>
</gene>
<dbReference type="EMBL" id="RXGA01000002">
    <property type="protein sequence ID" value="RWX73740.1"/>
    <property type="molecule type" value="Genomic_DNA"/>
</dbReference>
<name>A0A444L871_METS7</name>
<proteinExistence type="inferred from homology"/>
<evidence type="ECO:0000256" key="3">
    <source>
        <dbReference type="RuleBase" id="RU003523"/>
    </source>
</evidence>
<sequence>MDKPWMTSKWFVSPFNYDSSMVPTPPGIKKVEFHDVTLRDGEQQAGVVFTKYDKIAIGRSLNRAGVDRVEVGTPGFSSEDREALRALVAASLECKLFSWCRNNRLDISAAKDCESWGVTIEIPASEVMMKGSYSTTLEEVVSKTAENAAYAKSEGMRVVLLLVDSTRSDLDLLKKIISGTEKYCDSFALSDSFGAILPMAMYGFVKKVREMTAKPIEVHCHNDFGMATANTLAGVAAGASAVHVTVNGMGERAGNTSLSEVALGLKLLMGIDSNIKLGELYRLCKLVADISGFPIPMNKPIVGANVFNIESAQSAQWTSKAEEGYLSYPFAFDLVGHPEPRIILSKKSGPYNLDLKLKELGLDIPRERYPEILGRVYEISLQKRGAVSDEEFLEILQDLGLYRYKQEDLMRA</sequence>
<evidence type="ECO:0000313" key="5">
    <source>
        <dbReference type="EMBL" id="RWX73740.1"/>
    </source>
</evidence>
<dbReference type="Gene3D" id="3.20.20.70">
    <property type="entry name" value="Aldolase class I"/>
    <property type="match status" value="1"/>
</dbReference>